<dbReference type="PRINTS" id="PR00258">
    <property type="entry name" value="SPERACTRCPTR"/>
</dbReference>
<keyword evidence="6" id="KW-1185">Reference proteome</keyword>
<dbReference type="GO" id="GO:0016020">
    <property type="term" value="C:membrane"/>
    <property type="evidence" value="ECO:0007669"/>
    <property type="project" value="InterPro"/>
</dbReference>
<reference evidence="5" key="3">
    <citation type="submission" date="2023-05" db="EMBL/GenBank/DDBJ databases">
        <authorList>
            <person name="Smith C.H."/>
        </authorList>
    </citation>
    <scope>NUCLEOTIDE SEQUENCE</scope>
    <source>
        <strain evidence="5">CHS0354</strain>
        <tissue evidence="5">Mantle</tissue>
    </source>
</reference>
<organism evidence="5 6">
    <name type="scientific">Potamilus streckersoni</name>
    <dbReference type="NCBI Taxonomy" id="2493646"/>
    <lineage>
        <taxon>Eukaryota</taxon>
        <taxon>Metazoa</taxon>
        <taxon>Spiralia</taxon>
        <taxon>Lophotrochozoa</taxon>
        <taxon>Mollusca</taxon>
        <taxon>Bivalvia</taxon>
        <taxon>Autobranchia</taxon>
        <taxon>Heteroconchia</taxon>
        <taxon>Palaeoheterodonta</taxon>
        <taxon>Unionida</taxon>
        <taxon>Unionoidea</taxon>
        <taxon>Unionidae</taxon>
        <taxon>Ambleminae</taxon>
        <taxon>Lampsilini</taxon>
        <taxon>Potamilus</taxon>
    </lineage>
</organism>
<dbReference type="InterPro" id="IPR001190">
    <property type="entry name" value="SRCR"/>
</dbReference>
<dbReference type="InterPro" id="IPR036772">
    <property type="entry name" value="SRCR-like_dom_sf"/>
</dbReference>
<feature type="disulfide bond" evidence="3">
    <location>
        <begin position="110"/>
        <end position="120"/>
    </location>
</feature>
<reference evidence="5" key="2">
    <citation type="journal article" date="2021" name="Genome Biol. Evol.">
        <title>Developing a high-quality reference genome for a parasitic bivalve with doubly uniparental inheritance (Bivalvia: Unionida).</title>
        <authorList>
            <person name="Smith C.H."/>
        </authorList>
    </citation>
    <scope>NUCLEOTIDE SEQUENCE</scope>
    <source>
        <strain evidence="5">CHS0354</strain>
        <tissue evidence="5">Mantle</tissue>
    </source>
</reference>
<dbReference type="PANTHER" id="PTHR48071:SF18">
    <property type="entry name" value="DELETED IN MALIGNANT BRAIN TUMORS 1 PROTEIN-RELATED"/>
    <property type="match status" value="1"/>
</dbReference>
<proteinExistence type="predicted"/>
<gene>
    <name evidence="5" type="ORF">CHS0354_022397</name>
</gene>
<dbReference type="PROSITE" id="PS00420">
    <property type="entry name" value="SRCR_1"/>
    <property type="match status" value="1"/>
</dbReference>
<dbReference type="FunFam" id="3.10.250.10:FF:000001">
    <property type="entry name" value="Lysyl oxidase 4 isoform X1"/>
    <property type="match status" value="1"/>
</dbReference>
<comment type="caution">
    <text evidence="3">Lacks conserved residue(s) required for the propagation of feature annotation.</text>
</comment>
<evidence type="ECO:0000256" key="1">
    <source>
        <dbReference type="ARBA" id="ARBA00022729"/>
    </source>
</evidence>
<dbReference type="Proteomes" id="UP001195483">
    <property type="component" value="Unassembled WGS sequence"/>
</dbReference>
<evidence type="ECO:0000313" key="6">
    <source>
        <dbReference type="Proteomes" id="UP001195483"/>
    </source>
</evidence>
<feature type="domain" description="SRCR" evidence="4">
    <location>
        <begin position="40"/>
        <end position="127"/>
    </location>
</feature>
<sequence length="127" mass="13522">YEDQEKEEEKDNYYLSPWGGQGTIFPGGLGFTNGVESANIRLVDGPDAMNGRVEVNINGVWGTVCDDFFRDAAASVVCGQLGLPTYGAIAIGKGYFGTGSGPILLDDVDCLGTESTITNCLYTKTHN</sequence>
<dbReference type="EMBL" id="JAEAOA010001358">
    <property type="protein sequence ID" value="KAK3599829.1"/>
    <property type="molecule type" value="Genomic_DNA"/>
</dbReference>
<dbReference type="Pfam" id="PF00530">
    <property type="entry name" value="SRCR"/>
    <property type="match status" value="1"/>
</dbReference>
<keyword evidence="2 3" id="KW-1015">Disulfide bond</keyword>
<evidence type="ECO:0000256" key="3">
    <source>
        <dbReference type="PROSITE-ProRule" id="PRU00196"/>
    </source>
</evidence>
<dbReference type="AlphaFoldDB" id="A0AAE0SXE5"/>
<dbReference type="Gene3D" id="3.10.250.10">
    <property type="entry name" value="SRCR-like domain"/>
    <property type="match status" value="1"/>
</dbReference>
<dbReference type="PROSITE" id="PS50287">
    <property type="entry name" value="SRCR_2"/>
    <property type="match status" value="1"/>
</dbReference>
<name>A0AAE0SXE5_9BIVA</name>
<protein>
    <recommendedName>
        <fullName evidence="4">SRCR domain-containing protein</fullName>
    </recommendedName>
</protein>
<dbReference type="SMART" id="SM00202">
    <property type="entry name" value="SR"/>
    <property type="match status" value="1"/>
</dbReference>
<reference evidence="5" key="1">
    <citation type="journal article" date="2021" name="Genome Biol. Evol.">
        <title>A High-Quality Reference Genome for a Parasitic Bivalve with Doubly Uniparental Inheritance (Bivalvia: Unionida).</title>
        <authorList>
            <person name="Smith C.H."/>
        </authorList>
    </citation>
    <scope>NUCLEOTIDE SEQUENCE</scope>
    <source>
        <strain evidence="5">CHS0354</strain>
    </source>
</reference>
<dbReference type="PANTHER" id="PTHR48071">
    <property type="entry name" value="SRCR DOMAIN-CONTAINING PROTEIN"/>
    <property type="match status" value="1"/>
</dbReference>
<accession>A0AAE0SXE5</accession>
<keyword evidence="1" id="KW-0732">Signal</keyword>
<evidence type="ECO:0000313" key="5">
    <source>
        <dbReference type="EMBL" id="KAK3599829.1"/>
    </source>
</evidence>
<feature type="non-terminal residue" evidence="5">
    <location>
        <position position="127"/>
    </location>
</feature>
<dbReference type="SUPFAM" id="SSF56487">
    <property type="entry name" value="SRCR-like"/>
    <property type="match status" value="1"/>
</dbReference>
<evidence type="ECO:0000259" key="4">
    <source>
        <dbReference type="PROSITE" id="PS50287"/>
    </source>
</evidence>
<comment type="caution">
    <text evidence="5">The sequence shown here is derived from an EMBL/GenBank/DDBJ whole genome shotgun (WGS) entry which is preliminary data.</text>
</comment>
<evidence type="ECO:0000256" key="2">
    <source>
        <dbReference type="ARBA" id="ARBA00023157"/>
    </source>
</evidence>